<feature type="domain" description="C2H2-type" evidence="12">
    <location>
        <begin position="1882"/>
        <end position="1900"/>
    </location>
</feature>
<feature type="compositionally biased region" description="Polar residues" evidence="11">
    <location>
        <begin position="1228"/>
        <end position="1239"/>
    </location>
</feature>
<evidence type="ECO:0000256" key="1">
    <source>
        <dbReference type="ARBA" id="ARBA00004123"/>
    </source>
</evidence>
<feature type="region of interest" description="Disordered" evidence="11">
    <location>
        <begin position="2326"/>
        <end position="2348"/>
    </location>
</feature>
<gene>
    <name evidence="14" type="primary">znf1035</name>
</gene>
<feature type="domain" description="C2H2-type" evidence="12">
    <location>
        <begin position="2199"/>
        <end position="2226"/>
    </location>
</feature>
<feature type="compositionally biased region" description="Polar residues" evidence="11">
    <location>
        <begin position="2699"/>
        <end position="2709"/>
    </location>
</feature>
<feature type="domain" description="C2H2-type" evidence="12">
    <location>
        <begin position="1391"/>
        <end position="1418"/>
    </location>
</feature>
<evidence type="ECO:0000256" key="7">
    <source>
        <dbReference type="ARBA" id="ARBA00023125"/>
    </source>
</evidence>
<feature type="domain" description="C2H2-type" evidence="12">
    <location>
        <begin position="1284"/>
        <end position="1311"/>
    </location>
</feature>
<feature type="domain" description="C2H2-type" evidence="12">
    <location>
        <begin position="2637"/>
        <end position="2664"/>
    </location>
</feature>
<feature type="region of interest" description="Disordered" evidence="11">
    <location>
        <begin position="896"/>
        <end position="919"/>
    </location>
</feature>
<reference evidence="14" key="1">
    <citation type="submission" date="2025-08" db="UniProtKB">
        <authorList>
            <consortium name="RefSeq"/>
        </authorList>
    </citation>
    <scope>IDENTIFICATION</scope>
</reference>
<evidence type="ECO:0000256" key="4">
    <source>
        <dbReference type="ARBA" id="ARBA00022771"/>
    </source>
</evidence>
<feature type="region of interest" description="Disordered" evidence="11">
    <location>
        <begin position="1143"/>
        <end position="1177"/>
    </location>
</feature>
<dbReference type="PANTHER" id="PTHR24384">
    <property type="entry name" value="FINGER PUTATIVE TRANSCRIPTION FACTOR FAMILY-RELATED"/>
    <property type="match status" value="1"/>
</dbReference>
<evidence type="ECO:0000313" key="13">
    <source>
        <dbReference type="Proteomes" id="UP000515150"/>
    </source>
</evidence>
<feature type="compositionally biased region" description="Basic and acidic residues" evidence="11">
    <location>
        <begin position="263"/>
        <end position="293"/>
    </location>
</feature>
<evidence type="ECO:0000256" key="11">
    <source>
        <dbReference type="SAM" id="MobiDB-lite"/>
    </source>
</evidence>
<evidence type="ECO:0000256" key="8">
    <source>
        <dbReference type="ARBA" id="ARBA00023163"/>
    </source>
</evidence>
<feature type="domain" description="C2H2-type" evidence="12">
    <location>
        <begin position="1021"/>
        <end position="1049"/>
    </location>
</feature>
<feature type="domain" description="C2H2-type" evidence="12">
    <location>
        <begin position="2666"/>
        <end position="2693"/>
    </location>
</feature>
<dbReference type="GO" id="GO:0008270">
    <property type="term" value="F:zinc ion binding"/>
    <property type="evidence" value="ECO:0007669"/>
    <property type="project" value="UniProtKB-KW"/>
</dbReference>
<feature type="compositionally biased region" description="Low complexity" evidence="11">
    <location>
        <begin position="669"/>
        <end position="680"/>
    </location>
</feature>
<dbReference type="Proteomes" id="UP000515150">
    <property type="component" value="Chromosome 16"/>
</dbReference>
<evidence type="ECO:0000256" key="10">
    <source>
        <dbReference type="PROSITE-ProRule" id="PRU00042"/>
    </source>
</evidence>
<feature type="domain" description="C2H2-type" evidence="12">
    <location>
        <begin position="2227"/>
        <end position="2254"/>
    </location>
</feature>
<feature type="compositionally biased region" description="Basic and acidic residues" evidence="11">
    <location>
        <begin position="436"/>
        <end position="445"/>
    </location>
</feature>
<feature type="domain" description="C2H2-type" evidence="12">
    <location>
        <begin position="1420"/>
        <end position="1447"/>
    </location>
</feature>
<protein>
    <submittedName>
        <fullName evidence="14">Zinc finger protein 1035</fullName>
    </submittedName>
</protein>
<dbReference type="PANTHER" id="PTHR24384:SF189">
    <property type="entry name" value="C2H2-TYPE DOMAIN-CONTAINING PROTEIN-RELATED"/>
    <property type="match status" value="1"/>
</dbReference>
<feature type="compositionally biased region" description="Basic and acidic residues" evidence="11">
    <location>
        <begin position="1143"/>
        <end position="1170"/>
    </location>
</feature>
<keyword evidence="3" id="KW-0677">Repeat</keyword>
<feature type="domain" description="C2H2-type" evidence="12">
    <location>
        <begin position="1256"/>
        <end position="1283"/>
    </location>
</feature>
<keyword evidence="8" id="KW-0804">Transcription</keyword>
<name>A0A9W2XBT1_BETSP</name>
<proteinExistence type="predicted"/>
<feature type="domain" description="C2H2-type" evidence="12">
    <location>
        <begin position="2069"/>
        <end position="2100"/>
    </location>
</feature>
<dbReference type="CTD" id="504111"/>
<feature type="compositionally biased region" description="Acidic residues" evidence="11">
    <location>
        <begin position="2334"/>
        <end position="2347"/>
    </location>
</feature>
<dbReference type="KEGG" id="bspl:129603217"/>
<dbReference type="SUPFAM" id="SSF57667">
    <property type="entry name" value="beta-beta-alpha zinc fingers"/>
    <property type="match status" value="21"/>
</dbReference>
<feature type="compositionally biased region" description="Polar residues" evidence="11">
    <location>
        <begin position="447"/>
        <end position="462"/>
    </location>
</feature>
<evidence type="ECO:0000256" key="3">
    <source>
        <dbReference type="ARBA" id="ARBA00022737"/>
    </source>
</evidence>
<dbReference type="OrthoDB" id="6077919at2759"/>
<feature type="region of interest" description="Disordered" evidence="11">
    <location>
        <begin position="661"/>
        <end position="688"/>
    </location>
</feature>
<evidence type="ECO:0000259" key="12">
    <source>
        <dbReference type="PROSITE" id="PS50157"/>
    </source>
</evidence>
<feature type="compositionally biased region" description="Basic and acidic residues" evidence="11">
    <location>
        <begin position="2688"/>
        <end position="2698"/>
    </location>
</feature>
<feature type="domain" description="C2H2-type" evidence="12">
    <location>
        <begin position="1581"/>
        <end position="1608"/>
    </location>
</feature>
<keyword evidence="13" id="KW-1185">Reference proteome</keyword>
<feature type="domain" description="C2H2-type" evidence="12">
    <location>
        <begin position="1959"/>
        <end position="1987"/>
    </location>
</feature>
<feature type="region of interest" description="Disordered" evidence="11">
    <location>
        <begin position="1"/>
        <end position="28"/>
    </location>
</feature>
<dbReference type="GO" id="GO:0000981">
    <property type="term" value="F:DNA-binding transcription factor activity, RNA polymerase II-specific"/>
    <property type="evidence" value="ECO:0007669"/>
    <property type="project" value="TreeGrafter"/>
</dbReference>
<feature type="domain" description="C2H2-type" evidence="12">
    <location>
        <begin position="2255"/>
        <end position="2283"/>
    </location>
</feature>
<feature type="domain" description="C2H2-type" evidence="12">
    <location>
        <begin position="2462"/>
        <end position="2489"/>
    </location>
</feature>
<evidence type="ECO:0000256" key="6">
    <source>
        <dbReference type="ARBA" id="ARBA00023015"/>
    </source>
</evidence>
<comment type="subcellular location">
    <subcellularLocation>
        <location evidence="1">Nucleus</location>
    </subcellularLocation>
</comment>
<feature type="region of interest" description="Disordered" evidence="11">
    <location>
        <begin position="250"/>
        <end position="293"/>
    </location>
</feature>
<feature type="domain" description="C2H2-type" evidence="12">
    <location>
        <begin position="2824"/>
        <end position="2851"/>
    </location>
</feature>
<feature type="region of interest" description="Disordered" evidence="11">
    <location>
        <begin position="2688"/>
        <end position="2714"/>
    </location>
</feature>
<feature type="domain" description="C2H2-type" evidence="12">
    <location>
        <begin position="2755"/>
        <end position="2782"/>
    </location>
</feature>
<keyword evidence="2" id="KW-0479">Metal-binding</keyword>
<organism evidence="13 14">
    <name type="scientific">Betta splendens</name>
    <name type="common">Siamese fighting fish</name>
    <dbReference type="NCBI Taxonomy" id="158456"/>
    <lineage>
        <taxon>Eukaryota</taxon>
        <taxon>Metazoa</taxon>
        <taxon>Chordata</taxon>
        <taxon>Craniata</taxon>
        <taxon>Vertebrata</taxon>
        <taxon>Euteleostomi</taxon>
        <taxon>Actinopterygii</taxon>
        <taxon>Neopterygii</taxon>
        <taxon>Teleostei</taxon>
        <taxon>Neoteleostei</taxon>
        <taxon>Acanthomorphata</taxon>
        <taxon>Anabantaria</taxon>
        <taxon>Anabantiformes</taxon>
        <taxon>Anabantoidei</taxon>
        <taxon>Osphronemidae</taxon>
        <taxon>Betta</taxon>
    </lineage>
</organism>
<feature type="domain" description="C2H2-type" evidence="12">
    <location>
        <begin position="1696"/>
        <end position="1723"/>
    </location>
</feature>
<feature type="domain" description="C2H2-type" evidence="12">
    <location>
        <begin position="2381"/>
        <end position="2408"/>
    </location>
</feature>
<dbReference type="FunFam" id="3.30.160.60:FF:002343">
    <property type="entry name" value="Zinc finger protein 33A"/>
    <property type="match status" value="1"/>
</dbReference>
<dbReference type="InterPro" id="IPR013087">
    <property type="entry name" value="Znf_C2H2_type"/>
</dbReference>
<feature type="domain" description="C2H2-type" evidence="12">
    <location>
        <begin position="2041"/>
        <end position="2068"/>
    </location>
</feature>
<feature type="domain" description="C2H2-type" evidence="12">
    <location>
        <begin position="948"/>
        <end position="975"/>
    </location>
</feature>
<keyword evidence="7" id="KW-0238">DNA-binding</keyword>
<dbReference type="InterPro" id="IPR050752">
    <property type="entry name" value="C2H2-ZF_domain"/>
</dbReference>
<dbReference type="PROSITE" id="PS50157">
    <property type="entry name" value="ZINC_FINGER_C2H2_2"/>
    <property type="match status" value="42"/>
</dbReference>
<keyword evidence="4 10" id="KW-0863">Zinc-finger</keyword>
<dbReference type="GO" id="GO:0000978">
    <property type="term" value="F:RNA polymerase II cis-regulatory region sequence-specific DNA binding"/>
    <property type="evidence" value="ECO:0007669"/>
    <property type="project" value="TreeGrafter"/>
</dbReference>
<dbReference type="FunFam" id="3.30.160.60:FF:000100">
    <property type="entry name" value="Zinc finger 45-like"/>
    <property type="match status" value="2"/>
</dbReference>
<feature type="domain" description="C2H2-type" evidence="12">
    <location>
        <begin position="1448"/>
        <end position="1466"/>
    </location>
</feature>
<keyword evidence="5" id="KW-0862">Zinc</keyword>
<sequence>MANGWDSYYQNLSSDQRPLRTTESEGSFSQQIENFIGQHDFTSTVASHASPSTTTNFNENCFSNPGIGNSSSDCVYQRYYTESSWQADGQPREKDCLPQCENKDVPDFATDGLLPSGCFPPSFPADPQGIKQECGMLTSSFLEDYSDVSNCLDTDSGETRSSCNFIPNNSDQKPKTHFTTNHSLTEWLFSHPGSTAFPTESLPSIVAHTNIGLLSSSNEQDEMKNPEKTVVSTTTHDLCFTASNIVTPTGSEILEDGNNSSCKDSKQKEEMDRGPAQGKHLDIVSDHKNQTDGKDAYPVPNEEEQTASNVITTFHSEQQYLRNNVEFSRGETEQSFNREREGSNNCSTNSVQVGAKIEDYQDKTQVLNEEGTKVCPAEDEKKWLNPNSIQTEDKTMNTDCKEKDIKMGTFQSLDLEDNDDKTQDNHGRSTVMVTHDLSDVSDKNRKSTSTCSLNPSEDSDQTSTAQIKATSSNMDCNGSAATNIGIVGNENKKCIADYSKSVLEPKGSSTEINLCLGNGLTEPTGRTNTESSFDLESSGNVAIGSKNDRILLNNIATHSQLKTSNADIDPFLEEEGSKKTIKVSSVDFSCSGSRVIGNIHFIDNSDKNKQDVADAQEVVLQTDGTTTGLHSSFEKDCTGEKNIATLPCTDTPYQTNEAMDQKKSTFECSDPAASDAASDPASDRNEQSFSSCVESCSELNNSNIIPSQEKDMINSPERETATPATKSTTQKLLDQNLANLKPQRPDVDFTENARQSFEELGTFPEEQSVFDMLYGEPLSREDSSCDTDKSNPGSSQYKETTEARTDRNNVGDSKGEEPQLDASRQMRNLQPVVILKALESANERSNLYYCATCKHTASSVKNLIEHHHDSHSVLEFQFCKSCDAYLMRNKQAEEHLCGKTKDNPRPSDSKEPKTRRQGRHKCNRCNLFFSKLVQYVRHMRTHTGKTPYRCNNCGVYFAQGSTLQRHKSIPGRCKPVKLPVASHGDVATKTKTPPQKDVIKKTLCLNLPECYVKLVDVCKTNLCTLCNKIFSTAEKTKNHIKSIHKKEGVAVSPSCEIPTEEDEDETTSKYKCPLCPRLFKYSYNRARHLRDCVRDSIYNCKEKVAGKYPCPLCHATFTLSSNRYRHIKAVCLRQCLNQLAKERAKSRKKDEQKTTKEMEQKIQTKEEEQKNQVLSSGADPKTVRRYKCNLCPATFSHASGKYKHQKKHELFKLTGKAIRYRNSAFSISKPANSTSTSMDNGKEDTNPSDIESSNSPSCHFCGKCFSTSHSLKKHERSHRGERPYRCLECKKGFKKLSHLICHKIVHQRRIQCTVCKKILPTVGELIQHRTSHHNRGKLQCPDCDQQFQYPVYLLRHLDSHIHRANKALELEMRSPQQQLESIQDHSEEYQLQCSLCKEEFDDAQVLRKHCLTHISRSSSHQCPFCKHNFNSRRYLLRHMIKHTGDKPYSCENCGKQFYRDLYLKLHSERCCRDPKIDQVTVQCDTKTKTPYQCSYCPRSFCKKMRLKNHHQGHKQNSLALCSRCGQYFGLWKLNQHQKDCVGTTDLKTGSSNDKVNESISQANHNVHKMPLQSNAANMLQLKCPHCTQRFRYRSLLLRHMVTHTGLQPYPCLHCSQRFPSQGMCLQHEVFCDGVSNEGSSKDKSDVSKKQTAIGVTTPIPQAEGQAEYKCKFCTKTFTKSRKLRYHILTHNEVKPYRCKACDSCFSRYDHLKVHQTRCKGKKTRLEVCIPKISIDDIGRGWQNKFGLEPGKEEETFECEVCARSFTSQSKLSRHNTMFHVAKLFKCSRCGSTFSHEKTLKRHRKLIKCRRVSTEATASLPQHPNPMENMTKPVYGVKSGILERIKPCFNKKYKYVCSYCPRAFEKSWQLSVHTRLHTGEKPFACDYCGQRFIRKDYVQRHYPRCSKKQLEQVFCDQCGGPFSKVDLENHKKHCFTSPNISKPNVCQDQQSTSQSPPRGFSCAYCSSRFLLFSQLQEHFLNAHKLETLAPPVTTASLQHHLSNIAAIKEEPLDESCDEWRSQDANLTSNFKTAFNSNVKKLFVCPECKANFASKSALMAHLRGHAMKYPFICKTCKKGFWNRTLLRNHHRKCRFSPTSEKNASSLLEGPLKAEIDFALVFEKDSTTSDSAVPQTNSSCEDDLLNKLPQDSEETLVQSNPSKEKKAVQYQCSECDESFTDGLVLISHLEEHGRQEQEKRLRTCFKCGFVCASQFNLENHMKVHGGAQKYSCSDCSKVFYTASAFKIHRTYHDAKRPFVCKLCNQRFWTKRYLRNHFKDAHPSDVFSCRFCDNTYSLKRSLQRHYKQWHQKEYEEAGDTLLERGINATNQVSTPSEHDDDESDSSGDSDSDTAPYFPCHVCSKTFSTSESLEDHQRCHLGEKPHECEECGKCFFQASQLQQHQRMHKSEFQCQMCGRGFVSLFALRKHKHSHGKSRPYRCSKCHLSFPGHSQLAEHMSIHQEENFPCDICNRVFHSKSSRAEHRKSHSKSPAQPLPSLFEQSLFSNELKYRCGVCGDRFRDPEELSEHGCMATKERLYSCSDCNKHFLHASHLKKHKTTYHLCTSNREYACNKCQKSFSSSEHFLNHLKTHSDSAGGTELNMKIKTGGPSNGFICPVCHQCFASAAELCSHFPTHPDHMFECKTCKILFPSRSKLNEHERHHLTSSTEFDCHECGQSFLGRDAFRHHDCSHQQRAEMENEKTTPSARRSPLTSLVGEEEEVDVTGECLYNCPVCSMQFSSQSSFLEHQNKAHLNEKPFKCELCGKSFPLRRYLRRHEQRHRTKLASERTNQTQEKLFKCTQCHTQFTKAQDLSVHMRIHSEQQFGEYRCDMCYKSFNQWQLLKAHQESHVGEVVYECTECDKAFAFPHLLEKHQQTHAGSSH</sequence>
<feature type="domain" description="C2H2-type" evidence="12">
    <location>
        <begin position="1854"/>
        <end position="1881"/>
    </location>
</feature>
<feature type="domain" description="C2H2-type" evidence="12">
    <location>
        <begin position="1338"/>
        <end position="1367"/>
    </location>
</feature>
<accession>A0A9W2XBT1</accession>
<keyword evidence="9" id="KW-0539">Nucleus</keyword>
<dbReference type="Pfam" id="PF00096">
    <property type="entry name" value="zf-C2H2"/>
    <property type="match status" value="12"/>
</dbReference>
<feature type="domain" description="C2H2-type" evidence="12">
    <location>
        <begin position="2794"/>
        <end position="2821"/>
    </location>
</feature>
<dbReference type="GeneID" id="129603217"/>
<feature type="domain" description="C2H2-type" evidence="12">
    <location>
        <begin position="1491"/>
        <end position="1518"/>
    </location>
</feature>
<feature type="domain" description="C2H2-type" evidence="12">
    <location>
        <begin position="1668"/>
        <end position="1695"/>
    </location>
</feature>
<dbReference type="GO" id="GO:0005634">
    <property type="term" value="C:nucleus"/>
    <property type="evidence" value="ECO:0007669"/>
    <property type="project" value="UniProtKB-SubCell"/>
</dbReference>
<feature type="domain" description="C2H2-type" evidence="12">
    <location>
        <begin position="2407"/>
        <end position="2434"/>
    </location>
</feature>
<dbReference type="InterPro" id="IPR036236">
    <property type="entry name" value="Znf_C2H2_sf"/>
</dbReference>
<feature type="compositionally biased region" description="Basic and acidic residues" evidence="11">
    <location>
        <begin position="708"/>
        <end position="720"/>
    </location>
</feature>
<dbReference type="Gene3D" id="3.30.160.60">
    <property type="entry name" value="Classic Zinc Finger"/>
    <property type="match status" value="28"/>
</dbReference>
<feature type="domain" description="C2H2-type" evidence="12">
    <location>
        <begin position="2535"/>
        <end position="2558"/>
    </location>
</feature>
<feature type="compositionally biased region" description="Basic and acidic residues" evidence="11">
    <location>
        <begin position="896"/>
        <end position="914"/>
    </location>
</feature>
<evidence type="ECO:0000256" key="9">
    <source>
        <dbReference type="ARBA" id="ARBA00023242"/>
    </source>
</evidence>
<feature type="domain" description="C2H2-type" evidence="12">
    <location>
        <begin position="2566"/>
        <end position="2593"/>
    </location>
</feature>
<feature type="region of interest" description="Disordered" evidence="11">
    <location>
        <begin position="778"/>
        <end position="823"/>
    </location>
</feature>
<dbReference type="FunFam" id="3.30.160.60:FF:000446">
    <property type="entry name" value="Zinc finger protein"/>
    <property type="match status" value="1"/>
</dbReference>
<feature type="domain" description="C2H2-type" evidence="12">
    <location>
        <begin position="2726"/>
        <end position="2754"/>
    </location>
</feature>
<dbReference type="PROSITE" id="PS00028">
    <property type="entry name" value="ZINC_FINGER_C2H2_1"/>
    <property type="match status" value="36"/>
</dbReference>
<evidence type="ECO:0000256" key="5">
    <source>
        <dbReference type="ARBA" id="ARBA00022833"/>
    </source>
</evidence>
<feature type="compositionally biased region" description="Basic and acidic residues" evidence="11">
    <location>
        <begin position="778"/>
        <end position="789"/>
    </location>
</feature>
<evidence type="ECO:0000313" key="14">
    <source>
        <dbReference type="RefSeq" id="XP_055359386.1"/>
    </source>
</evidence>
<dbReference type="SMART" id="SM00355">
    <property type="entry name" value="ZnF_C2H2"/>
    <property type="match status" value="48"/>
</dbReference>
<feature type="domain" description="C2H2-type" evidence="12">
    <location>
        <begin position="2610"/>
        <end position="2632"/>
    </location>
</feature>
<feature type="domain" description="C2H2-type" evidence="12">
    <location>
        <begin position="2507"/>
        <end position="2534"/>
    </location>
</feature>
<feature type="domain" description="C2H2-type" evidence="12">
    <location>
        <begin position="1756"/>
        <end position="1779"/>
    </location>
</feature>
<feature type="compositionally biased region" description="Basic and acidic residues" evidence="11">
    <location>
        <begin position="799"/>
        <end position="817"/>
    </location>
</feature>
<evidence type="ECO:0000256" key="2">
    <source>
        <dbReference type="ARBA" id="ARBA00022723"/>
    </source>
</evidence>
<feature type="region of interest" description="Disordered" evidence="11">
    <location>
        <begin position="708"/>
        <end position="729"/>
    </location>
</feature>
<feature type="region of interest" description="Disordered" evidence="11">
    <location>
        <begin position="1228"/>
        <end position="1255"/>
    </location>
</feature>
<feature type="domain" description="C2H2-type" evidence="12">
    <location>
        <begin position="1784"/>
        <end position="1805"/>
    </location>
</feature>
<feature type="domain" description="C2H2-type" evidence="12">
    <location>
        <begin position="2167"/>
        <end position="2194"/>
    </location>
</feature>
<keyword evidence="6" id="KW-0805">Transcription regulation</keyword>
<feature type="domain" description="C2H2-type" evidence="12">
    <location>
        <begin position="920"/>
        <end position="947"/>
    </location>
</feature>
<feature type="domain" description="C2H2-type" evidence="12">
    <location>
        <begin position="2283"/>
        <end position="2311"/>
    </location>
</feature>
<feature type="domain" description="C2H2-type" evidence="12">
    <location>
        <begin position="2852"/>
        <end position="2879"/>
    </location>
</feature>
<feature type="region of interest" description="Disordered" evidence="11">
    <location>
        <begin position="436"/>
        <end position="462"/>
    </location>
</feature>
<feature type="domain" description="C2H2-type" evidence="12">
    <location>
        <begin position="1186"/>
        <end position="1213"/>
    </location>
</feature>
<feature type="domain" description="C2H2-type" evidence="12">
    <location>
        <begin position="2435"/>
        <end position="2462"/>
    </location>
</feature>
<feature type="domain" description="C2H2-type" evidence="12">
    <location>
        <begin position="2353"/>
        <end position="2380"/>
    </location>
</feature>
<dbReference type="RefSeq" id="XP_055359386.1">
    <property type="nucleotide sequence ID" value="XM_055503411.1"/>
</dbReference>